<protein>
    <submittedName>
        <fullName evidence="1">Uncharacterized protein</fullName>
    </submittedName>
</protein>
<reference evidence="1" key="1">
    <citation type="journal article" date="2009" name="PLoS Genet.">
        <title>Sequencing, mapping, and analysis of 27,455 maize full-length cDNAs.</title>
        <authorList>
            <person name="Soderlund C."/>
            <person name="Descour A."/>
            <person name="Kudrna D."/>
            <person name="Bomhoff M."/>
            <person name="Boyd L."/>
            <person name="Currie J."/>
            <person name="Angelova A."/>
            <person name="Collura K."/>
            <person name="Wissotski M."/>
            <person name="Ashley E."/>
            <person name="Morrow D."/>
            <person name="Fernandes J."/>
            <person name="Walbot V."/>
            <person name="Yu Y."/>
        </authorList>
    </citation>
    <scope>NUCLEOTIDE SEQUENCE</scope>
    <source>
        <strain evidence="1">B73</strain>
    </source>
</reference>
<sequence>MCCPWTWDFRRTLDARSTTSTTSGVCDVAQGLCRSSWSSLQYFIEHVEGATRRSVVAAAAPWTRARASTREAHDV</sequence>
<name>C0PI94_MAIZE</name>
<proteinExistence type="evidence at transcript level"/>
<evidence type="ECO:0000313" key="1">
    <source>
        <dbReference type="EMBL" id="ACN34910.1"/>
    </source>
</evidence>
<reference evidence="1" key="2">
    <citation type="submission" date="2012-06" db="EMBL/GenBank/DDBJ databases">
        <authorList>
            <person name="Yu Y."/>
            <person name="Currie J."/>
            <person name="Lomeli R."/>
            <person name="Angelova A."/>
            <person name="Collura K."/>
            <person name="Wissotski M."/>
            <person name="Campos D."/>
            <person name="Kudrna D."/>
            <person name="Golser W."/>
            <person name="Ashely E."/>
            <person name="Descour A."/>
            <person name="Fernandes J."/>
            <person name="Soderlund C."/>
            <person name="Walbot V."/>
        </authorList>
    </citation>
    <scope>NUCLEOTIDE SEQUENCE</scope>
    <source>
        <strain evidence="1">B73</strain>
    </source>
</reference>
<dbReference type="EMBL" id="BT068013">
    <property type="protein sequence ID" value="ACN34910.1"/>
    <property type="molecule type" value="mRNA"/>
</dbReference>
<dbReference type="AlphaFoldDB" id="C0PI94"/>
<organism evidence="1">
    <name type="scientific">Zea mays</name>
    <name type="common">Maize</name>
    <dbReference type="NCBI Taxonomy" id="4577"/>
    <lineage>
        <taxon>Eukaryota</taxon>
        <taxon>Viridiplantae</taxon>
        <taxon>Streptophyta</taxon>
        <taxon>Embryophyta</taxon>
        <taxon>Tracheophyta</taxon>
        <taxon>Spermatophyta</taxon>
        <taxon>Magnoliopsida</taxon>
        <taxon>Liliopsida</taxon>
        <taxon>Poales</taxon>
        <taxon>Poaceae</taxon>
        <taxon>PACMAD clade</taxon>
        <taxon>Panicoideae</taxon>
        <taxon>Andropogonodae</taxon>
        <taxon>Andropogoneae</taxon>
        <taxon>Tripsacinae</taxon>
        <taxon>Zea</taxon>
    </lineage>
</organism>
<accession>C0PI94</accession>